<reference evidence="2 3" key="1">
    <citation type="submission" date="2019-04" db="EMBL/GenBank/DDBJ databases">
        <title>Alteromonas portus sp. nov., an alginate lyase-excreting marine bacterium.</title>
        <authorList>
            <person name="Huang H."/>
            <person name="Mo K."/>
            <person name="Bao S."/>
        </authorList>
    </citation>
    <scope>NUCLEOTIDE SEQUENCE [LARGE SCALE GENOMIC DNA]</scope>
    <source>
        <strain evidence="2 3">HB161718</strain>
    </source>
</reference>
<proteinExistence type="predicted"/>
<name>A0A4U0ZFR6_9ALTE</name>
<evidence type="ECO:0000313" key="2">
    <source>
        <dbReference type="EMBL" id="TKB00842.1"/>
    </source>
</evidence>
<dbReference type="Pfam" id="PF07603">
    <property type="entry name" value="Lcl_C"/>
    <property type="match status" value="1"/>
</dbReference>
<dbReference type="Proteomes" id="UP000305471">
    <property type="component" value="Unassembled WGS sequence"/>
</dbReference>
<sequence length="265" mass="30005">MLRSLTPVTLSPCSLAMNCKGKAMFSFLKRFLVLSMITLVSTQLGTLYRIFQSVPSIVTASEDKEYRFVKLNEQGYAISNDKGPWHCVYDRELDIVWLVGRDDESPFDSYWSYSWFNKEHSVGVKERGTCNYNETGCDTSHVQQQAIKRKACNISNWRLPYAEELIALVQTPTKAGGLFIQHAFFPHVQKGDYWSQTHSSRINPSALTHLKQGAVAVSFKHGKSRVLPFRNAAHVMLVADKQALPLSPHQSVLLGKKQSIAYFKN</sequence>
<protein>
    <submittedName>
        <fullName evidence="2">DUF1566 domain-containing protein</fullName>
    </submittedName>
</protein>
<evidence type="ECO:0000313" key="3">
    <source>
        <dbReference type="Proteomes" id="UP000305471"/>
    </source>
</evidence>
<dbReference type="InterPro" id="IPR011460">
    <property type="entry name" value="Lcl_C"/>
</dbReference>
<dbReference type="EMBL" id="SWCO01000012">
    <property type="protein sequence ID" value="TKB00842.1"/>
    <property type="molecule type" value="Genomic_DNA"/>
</dbReference>
<dbReference type="AlphaFoldDB" id="A0A4U0ZFR6"/>
<gene>
    <name evidence="2" type="ORF">E5672_19455</name>
</gene>
<accession>A0A4U0ZFR6</accession>
<organism evidence="2 3">
    <name type="scientific">Alteromonas portus</name>
    <dbReference type="NCBI Taxonomy" id="2565549"/>
    <lineage>
        <taxon>Bacteria</taxon>
        <taxon>Pseudomonadati</taxon>
        <taxon>Pseudomonadota</taxon>
        <taxon>Gammaproteobacteria</taxon>
        <taxon>Alteromonadales</taxon>
        <taxon>Alteromonadaceae</taxon>
        <taxon>Alteromonas/Salinimonas group</taxon>
        <taxon>Alteromonas</taxon>
    </lineage>
</organism>
<evidence type="ECO:0000259" key="1">
    <source>
        <dbReference type="Pfam" id="PF07603"/>
    </source>
</evidence>
<keyword evidence="3" id="KW-1185">Reference proteome</keyword>
<comment type="caution">
    <text evidence="2">The sequence shown here is derived from an EMBL/GenBank/DDBJ whole genome shotgun (WGS) entry which is preliminary data.</text>
</comment>
<feature type="domain" description="Lcl C-terminal" evidence="1">
    <location>
        <begin position="87"/>
        <end position="238"/>
    </location>
</feature>